<comment type="caution">
    <text evidence="1">The sequence shown here is derived from an EMBL/GenBank/DDBJ whole genome shotgun (WGS) entry which is preliminary data.</text>
</comment>
<dbReference type="Proteomes" id="UP001260773">
    <property type="component" value="Unassembled WGS sequence"/>
</dbReference>
<evidence type="ECO:0000313" key="2">
    <source>
        <dbReference type="EMBL" id="RVU96412.1"/>
    </source>
</evidence>
<sequence>MNIRVELLARIEKSVKDEFAFGNESIPQSHWYNIEKRYESTGELGTLIQITQFTDNRRAQAVVLMDSGEFVEVDGLDTIKALEEVAE</sequence>
<evidence type="ECO:0000313" key="4">
    <source>
        <dbReference type="Proteomes" id="UP001260773"/>
    </source>
</evidence>
<proteinExistence type="predicted"/>
<organism evidence="1 4">
    <name type="scientific">Enterococcus avium</name>
    <name type="common">Streptococcus avium</name>
    <dbReference type="NCBI Taxonomy" id="33945"/>
    <lineage>
        <taxon>Bacteria</taxon>
        <taxon>Bacillati</taxon>
        <taxon>Bacillota</taxon>
        <taxon>Bacilli</taxon>
        <taxon>Lactobacillales</taxon>
        <taxon>Enterococcaceae</taxon>
        <taxon>Enterococcus</taxon>
    </lineage>
</organism>
<dbReference type="AlphaFoldDB" id="A0A2N8PZ70"/>
<dbReference type="Proteomes" id="UP000288388">
    <property type="component" value="Unassembled WGS sequence"/>
</dbReference>
<accession>A0A2N8PZ70</accession>
<dbReference type="EMBL" id="JARPWH010000058">
    <property type="protein sequence ID" value="MDT2403618.1"/>
    <property type="molecule type" value="Genomic_DNA"/>
</dbReference>
<gene>
    <name evidence="2" type="ORF">EK398_17085</name>
    <name evidence="1" type="ORF">P7D43_14685</name>
</gene>
<reference evidence="1" key="2">
    <citation type="submission" date="2023-03" db="EMBL/GenBank/DDBJ databases">
        <authorList>
            <person name="Shen W."/>
            <person name="Cai J."/>
        </authorList>
    </citation>
    <scope>NUCLEOTIDE SEQUENCE</scope>
    <source>
        <strain evidence="1">P33-2</strain>
    </source>
</reference>
<dbReference type="EMBL" id="RYZS01000001">
    <property type="protein sequence ID" value="RVU96412.1"/>
    <property type="molecule type" value="Genomic_DNA"/>
</dbReference>
<name>A0A2N8PZ70_ENTAV</name>
<protein>
    <submittedName>
        <fullName evidence="1">Uncharacterized protein</fullName>
    </submittedName>
</protein>
<evidence type="ECO:0000313" key="1">
    <source>
        <dbReference type="EMBL" id="MDT2403618.1"/>
    </source>
</evidence>
<dbReference type="RefSeq" id="WP_102871939.1">
    <property type="nucleotide sequence ID" value="NZ_CAAKOH010000160.1"/>
</dbReference>
<evidence type="ECO:0000313" key="3">
    <source>
        <dbReference type="Proteomes" id="UP000288388"/>
    </source>
</evidence>
<reference evidence="2 3" key="1">
    <citation type="submission" date="2018-12" db="EMBL/GenBank/DDBJ databases">
        <title>A novel vanA-carrying plasmid in a clinical isolate of Enterococcus avium.</title>
        <authorList>
            <person name="Bernasconi O.J."/>
            <person name="Luzzaro F."/>
            <person name="Endimiani A."/>
        </authorList>
    </citation>
    <scope>NUCLEOTIDE SEQUENCE [LARGE SCALE GENOMIC DNA]</scope>
    <source>
        <strain evidence="2 3">LC0559/18</strain>
    </source>
</reference>